<evidence type="ECO:0000313" key="2">
    <source>
        <dbReference type="EMBL" id="KAK6520742.1"/>
    </source>
</evidence>
<evidence type="ECO:0000313" key="3">
    <source>
        <dbReference type="Proteomes" id="UP001307849"/>
    </source>
</evidence>
<name>A0AAN8RQZ6_9PEZI</name>
<sequence length="194" mass="21114">MATNPREEENLLDFEEIVVWPGVKGHSGPSTETATAAGPKGAPPHPAKQSMSSACQESSEDTSKTAASSSTSVPAETPSAAATDVADLNFRDFYGHLAGLEAKESRYRELNQKAPGRPGELTPKFVTDLVNHAEGSMCYHNGPFTKQEKLWQKCAKCKAYQPDFTFECKGCNTLLCSRCRLEVQDRGGSWNGRR</sequence>
<organism evidence="2 3">
    <name type="scientific">Arthrobotrys conoides</name>
    <dbReference type="NCBI Taxonomy" id="74498"/>
    <lineage>
        <taxon>Eukaryota</taxon>
        <taxon>Fungi</taxon>
        <taxon>Dikarya</taxon>
        <taxon>Ascomycota</taxon>
        <taxon>Pezizomycotina</taxon>
        <taxon>Orbiliomycetes</taxon>
        <taxon>Orbiliales</taxon>
        <taxon>Orbiliaceae</taxon>
        <taxon>Arthrobotrys</taxon>
    </lineage>
</organism>
<reference evidence="2 3" key="1">
    <citation type="submission" date="2019-10" db="EMBL/GenBank/DDBJ databases">
        <authorList>
            <person name="Palmer J.M."/>
        </authorList>
    </citation>
    <scope>NUCLEOTIDE SEQUENCE [LARGE SCALE GENOMIC DNA]</scope>
    <source>
        <strain evidence="2 3">TWF506</strain>
    </source>
</reference>
<feature type="region of interest" description="Disordered" evidence="1">
    <location>
        <begin position="19"/>
        <end position="80"/>
    </location>
</feature>
<feature type="compositionally biased region" description="Low complexity" evidence="1">
    <location>
        <begin position="64"/>
        <end position="80"/>
    </location>
</feature>
<dbReference type="Proteomes" id="UP001307849">
    <property type="component" value="Unassembled WGS sequence"/>
</dbReference>
<evidence type="ECO:0000256" key="1">
    <source>
        <dbReference type="SAM" id="MobiDB-lite"/>
    </source>
</evidence>
<proteinExistence type="predicted"/>
<gene>
    <name evidence="2" type="ORF">TWF506_000989</name>
</gene>
<protein>
    <submittedName>
        <fullName evidence="2">Uncharacterized protein</fullName>
    </submittedName>
</protein>
<comment type="caution">
    <text evidence="2">The sequence shown here is derived from an EMBL/GenBank/DDBJ whole genome shotgun (WGS) entry which is preliminary data.</text>
</comment>
<accession>A0AAN8RQZ6</accession>
<dbReference type="EMBL" id="JAVHJM010000001">
    <property type="protein sequence ID" value="KAK6520742.1"/>
    <property type="molecule type" value="Genomic_DNA"/>
</dbReference>
<dbReference type="AlphaFoldDB" id="A0AAN8RQZ6"/>
<keyword evidence="3" id="KW-1185">Reference proteome</keyword>